<sequence length="101" mass="11466">MGAQSPPQPPVRNSLCTVRLGTITDRRKGHPLSHRAVVFLKIPLKIAPLSQKMRKKRQPRQSAHCEDGEEKWVTQEWKKRRGGYGGWGGIRAKSIWGENRG</sequence>
<reference evidence="2" key="1">
    <citation type="submission" date="2024-07" db="EMBL/GenBank/DDBJ databases">
        <title>Two chromosome-level genome assemblies of Korean endemic species Abeliophyllum distichum and Forsythia ovata (Oleaceae).</title>
        <authorList>
            <person name="Jang H."/>
        </authorList>
    </citation>
    <scope>NUCLEOTIDE SEQUENCE [LARGE SCALE GENOMIC DNA]</scope>
</reference>
<name>A0ABD1UJ66_9LAMI</name>
<dbReference type="AlphaFoldDB" id="A0ABD1UJ66"/>
<evidence type="ECO:0000313" key="2">
    <source>
        <dbReference type="Proteomes" id="UP001604336"/>
    </source>
</evidence>
<proteinExistence type="predicted"/>
<protein>
    <submittedName>
        <fullName evidence="1">Uncharacterized protein</fullName>
    </submittedName>
</protein>
<comment type="caution">
    <text evidence="1">The sequence shown here is derived from an EMBL/GenBank/DDBJ whole genome shotgun (WGS) entry which is preliminary data.</text>
</comment>
<organism evidence="1 2">
    <name type="scientific">Abeliophyllum distichum</name>
    <dbReference type="NCBI Taxonomy" id="126358"/>
    <lineage>
        <taxon>Eukaryota</taxon>
        <taxon>Viridiplantae</taxon>
        <taxon>Streptophyta</taxon>
        <taxon>Embryophyta</taxon>
        <taxon>Tracheophyta</taxon>
        <taxon>Spermatophyta</taxon>
        <taxon>Magnoliopsida</taxon>
        <taxon>eudicotyledons</taxon>
        <taxon>Gunneridae</taxon>
        <taxon>Pentapetalae</taxon>
        <taxon>asterids</taxon>
        <taxon>lamiids</taxon>
        <taxon>Lamiales</taxon>
        <taxon>Oleaceae</taxon>
        <taxon>Forsythieae</taxon>
        <taxon>Abeliophyllum</taxon>
    </lineage>
</organism>
<gene>
    <name evidence="1" type="ORF">Adt_09654</name>
</gene>
<accession>A0ABD1UJ66</accession>
<dbReference type="EMBL" id="JBFOLK010000003">
    <property type="protein sequence ID" value="KAL2524600.1"/>
    <property type="molecule type" value="Genomic_DNA"/>
</dbReference>
<keyword evidence="2" id="KW-1185">Reference proteome</keyword>
<dbReference type="Proteomes" id="UP001604336">
    <property type="component" value="Unassembled WGS sequence"/>
</dbReference>
<evidence type="ECO:0000313" key="1">
    <source>
        <dbReference type="EMBL" id="KAL2524600.1"/>
    </source>
</evidence>